<dbReference type="Proteomes" id="UP001064489">
    <property type="component" value="Chromosome 12"/>
</dbReference>
<evidence type="ECO:0000256" key="2">
    <source>
        <dbReference type="ARBA" id="ARBA00022692"/>
    </source>
</evidence>
<comment type="subcellular location">
    <subcellularLocation>
        <location evidence="1">Membrane</location>
        <topology evidence="1">Single-pass membrane protein</topology>
    </subcellularLocation>
</comment>
<dbReference type="InterPro" id="IPR024788">
    <property type="entry name" value="Malectin-like_Carb-bd_dom"/>
</dbReference>
<evidence type="ECO:0000256" key="3">
    <source>
        <dbReference type="ARBA" id="ARBA00022729"/>
    </source>
</evidence>
<dbReference type="EMBL" id="JAJSOW010000107">
    <property type="protein sequence ID" value="KAI9156524.1"/>
    <property type="molecule type" value="Genomic_DNA"/>
</dbReference>
<reference evidence="7" key="2">
    <citation type="submission" date="2023-02" db="EMBL/GenBank/DDBJ databases">
        <authorList>
            <person name="Swenson N.G."/>
            <person name="Wegrzyn J.L."/>
            <person name="Mcevoy S.L."/>
        </authorList>
    </citation>
    <scope>NUCLEOTIDE SEQUENCE</scope>
    <source>
        <strain evidence="7">91603</strain>
        <tissue evidence="7">Leaf</tissue>
    </source>
</reference>
<evidence type="ECO:0000259" key="6">
    <source>
        <dbReference type="Pfam" id="PF12819"/>
    </source>
</evidence>
<keyword evidence="3" id="KW-0732">Signal</keyword>
<sequence length="153" mass="16662">MTVLDSSRVYVKEMIIRALSNSIDVCICCATTGAPFISTLVLRPLNLSMYATDFEDEFFLKIAARINFGAPSKDAIRTIRCSLGCPKQDTSASFRTEEVALKYRFSAAFLKKNSIAARGVLNANEVDTNALVDNKAIGEPKPAVTKLCDSLSV</sequence>
<comment type="caution">
    <text evidence="7">The sequence shown here is derived from an EMBL/GenBank/DDBJ whole genome shotgun (WGS) entry which is preliminary data.</text>
</comment>
<proteinExistence type="predicted"/>
<protein>
    <recommendedName>
        <fullName evidence="6">Malectin-like domain-containing protein</fullName>
    </recommendedName>
</protein>
<gene>
    <name evidence="7" type="ORF">LWI28_008024</name>
</gene>
<dbReference type="Pfam" id="PF12819">
    <property type="entry name" value="Malectin_like"/>
    <property type="match status" value="1"/>
</dbReference>
<dbReference type="AlphaFoldDB" id="A0AAD5NG51"/>
<accession>A0AAD5NG51</accession>
<name>A0AAD5NG51_ACENE</name>
<keyword evidence="8" id="KW-1185">Reference proteome</keyword>
<dbReference type="GO" id="GO:0016020">
    <property type="term" value="C:membrane"/>
    <property type="evidence" value="ECO:0007669"/>
    <property type="project" value="UniProtKB-SubCell"/>
</dbReference>
<keyword evidence="2" id="KW-0812">Transmembrane</keyword>
<evidence type="ECO:0000313" key="8">
    <source>
        <dbReference type="Proteomes" id="UP001064489"/>
    </source>
</evidence>
<keyword evidence="4" id="KW-1133">Transmembrane helix</keyword>
<feature type="domain" description="Malectin-like" evidence="6">
    <location>
        <begin position="5"/>
        <end position="77"/>
    </location>
</feature>
<reference evidence="7" key="1">
    <citation type="journal article" date="2022" name="Plant J.">
        <title>Strategies of tolerance reflected in two North American maple genomes.</title>
        <authorList>
            <person name="McEvoy S.L."/>
            <person name="Sezen U.U."/>
            <person name="Trouern-Trend A."/>
            <person name="McMahon S.M."/>
            <person name="Schaberg P.G."/>
            <person name="Yang J."/>
            <person name="Wegrzyn J.L."/>
            <person name="Swenson N.G."/>
        </authorList>
    </citation>
    <scope>NUCLEOTIDE SEQUENCE</scope>
    <source>
        <strain evidence="7">91603</strain>
    </source>
</reference>
<organism evidence="7 8">
    <name type="scientific">Acer negundo</name>
    <name type="common">Box elder</name>
    <dbReference type="NCBI Taxonomy" id="4023"/>
    <lineage>
        <taxon>Eukaryota</taxon>
        <taxon>Viridiplantae</taxon>
        <taxon>Streptophyta</taxon>
        <taxon>Embryophyta</taxon>
        <taxon>Tracheophyta</taxon>
        <taxon>Spermatophyta</taxon>
        <taxon>Magnoliopsida</taxon>
        <taxon>eudicotyledons</taxon>
        <taxon>Gunneridae</taxon>
        <taxon>Pentapetalae</taxon>
        <taxon>rosids</taxon>
        <taxon>malvids</taxon>
        <taxon>Sapindales</taxon>
        <taxon>Sapindaceae</taxon>
        <taxon>Hippocastanoideae</taxon>
        <taxon>Acereae</taxon>
        <taxon>Acer</taxon>
    </lineage>
</organism>
<evidence type="ECO:0000256" key="5">
    <source>
        <dbReference type="ARBA" id="ARBA00023136"/>
    </source>
</evidence>
<evidence type="ECO:0000256" key="1">
    <source>
        <dbReference type="ARBA" id="ARBA00004167"/>
    </source>
</evidence>
<evidence type="ECO:0000256" key="4">
    <source>
        <dbReference type="ARBA" id="ARBA00022989"/>
    </source>
</evidence>
<keyword evidence="5" id="KW-0472">Membrane</keyword>
<evidence type="ECO:0000313" key="7">
    <source>
        <dbReference type="EMBL" id="KAI9156524.1"/>
    </source>
</evidence>